<dbReference type="EMBL" id="CP049616">
    <property type="protein sequence ID" value="QII46290.1"/>
    <property type="molecule type" value="Genomic_DNA"/>
</dbReference>
<dbReference type="Pfam" id="PF16872">
    <property type="entry name" value="putAbiC"/>
    <property type="match status" value="1"/>
</dbReference>
<dbReference type="KEGG" id="mut:GVT53_16910"/>
<dbReference type="Proteomes" id="UP000502928">
    <property type="component" value="Chromosome"/>
</dbReference>
<gene>
    <name evidence="2" type="ORF">GVT53_16910</name>
</gene>
<feature type="transmembrane region" description="Helical" evidence="1">
    <location>
        <begin position="24"/>
        <end position="43"/>
    </location>
</feature>
<feature type="transmembrane region" description="Helical" evidence="1">
    <location>
        <begin position="63"/>
        <end position="82"/>
    </location>
</feature>
<keyword evidence="1" id="KW-1133">Transmembrane helix</keyword>
<name>A0A6G7J6G9_9FLAO</name>
<keyword evidence="3" id="KW-1185">Reference proteome</keyword>
<accession>A0A6G7J6G9</accession>
<keyword evidence="1" id="KW-0472">Membrane</keyword>
<organism evidence="2 3">
    <name type="scientific">Flagellimonas oceani</name>
    <dbReference type="NCBI Taxonomy" id="2698672"/>
    <lineage>
        <taxon>Bacteria</taxon>
        <taxon>Pseudomonadati</taxon>
        <taxon>Bacteroidota</taxon>
        <taxon>Flavobacteriia</taxon>
        <taxon>Flavobacteriales</taxon>
        <taxon>Flavobacteriaceae</taxon>
        <taxon>Flagellimonas</taxon>
    </lineage>
</organism>
<proteinExistence type="predicted"/>
<evidence type="ECO:0000256" key="1">
    <source>
        <dbReference type="SAM" id="Phobius"/>
    </source>
</evidence>
<evidence type="ECO:0000313" key="2">
    <source>
        <dbReference type="EMBL" id="QII46290.1"/>
    </source>
</evidence>
<sequence>MSAKKDHVEQKAGKEFKLGRTSKVLMVLAALLLVFSFIAPWLLTRYSLMDMAPYGTIGDTLGGIMNPFIAAAGVISTFLAFYMQVRANKLQRELFEEQIIEERNRFKLDLGEQQKQFKQTAFEQRFYEMLRLHKENIDEMSYVVRPVNKESKEVYGRKVFVEFLKEVETIYAIVKHYFPMEDKAFHIDLAYSYFFQGIGVQDLRYAQKSSKDPYDKARKGIMQINLIHKNRGGAAPGLNGIAHHTGNRIKKLPHCWLGYGHSSQLGHYYRHLYQTVKFVAKEPEEFISYEEKRSYLRTLRAQLSNEEQAMLFYNYKSKYGSKWDSPENKFITDYRMIHNLNNGLLIYDFDLKEEFDLKNNPQYRKEIGRDDDHLFEFQEYWG</sequence>
<evidence type="ECO:0008006" key="4">
    <source>
        <dbReference type="Google" id="ProtNLM"/>
    </source>
</evidence>
<keyword evidence="1" id="KW-0812">Transmembrane</keyword>
<dbReference type="RefSeq" id="WP_166249666.1">
    <property type="nucleotide sequence ID" value="NZ_CP049616.1"/>
</dbReference>
<dbReference type="InterPro" id="IPR031709">
    <property type="entry name" value="PutAbiC"/>
</dbReference>
<protein>
    <recommendedName>
        <fullName evidence="4">Phage abortive infection protein</fullName>
    </recommendedName>
</protein>
<evidence type="ECO:0000313" key="3">
    <source>
        <dbReference type="Proteomes" id="UP000502928"/>
    </source>
</evidence>
<reference evidence="2 3" key="1">
    <citation type="submission" date="2020-02" db="EMBL/GenBank/DDBJ databases">
        <title>Complete genome of Muricauda sp. 501str8.</title>
        <authorList>
            <person name="Dong B."/>
            <person name="Zhu S."/>
            <person name="Yang J."/>
            <person name="Chen J."/>
        </authorList>
    </citation>
    <scope>NUCLEOTIDE SEQUENCE [LARGE SCALE GENOMIC DNA]</scope>
    <source>
        <strain evidence="2 3">501str8</strain>
    </source>
</reference>
<dbReference type="AlphaFoldDB" id="A0A6G7J6G9"/>